<dbReference type="InterPro" id="IPR050502">
    <property type="entry name" value="Euk_RNA-bind_prot"/>
</dbReference>
<accession>A0A1E3QJY3</accession>
<dbReference type="Gene3D" id="3.30.70.330">
    <property type="match status" value="3"/>
</dbReference>
<name>A0A1E3QJY3_9ASCO</name>
<keyword evidence="1 2" id="KW-0694">RNA-binding</keyword>
<organism evidence="4 5">
    <name type="scientific">Babjeviella inositovora NRRL Y-12698</name>
    <dbReference type="NCBI Taxonomy" id="984486"/>
    <lineage>
        <taxon>Eukaryota</taxon>
        <taxon>Fungi</taxon>
        <taxon>Dikarya</taxon>
        <taxon>Ascomycota</taxon>
        <taxon>Saccharomycotina</taxon>
        <taxon>Pichiomycetes</taxon>
        <taxon>Serinales incertae sedis</taxon>
        <taxon>Babjeviella</taxon>
    </lineage>
</organism>
<dbReference type="STRING" id="984486.A0A1E3QJY3"/>
<reference evidence="5" key="1">
    <citation type="submission" date="2016-05" db="EMBL/GenBank/DDBJ databases">
        <title>Comparative genomics of biotechnologically important yeasts.</title>
        <authorList>
            <consortium name="DOE Joint Genome Institute"/>
            <person name="Riley R."/>
            <person name="Haridas S."/>
            <person name="Wolfe K.H."/>
            <person name="Lopes M.R."/>
            <person name="Hittinger C.T."/>
            <person name="Goker M."/>
            <person name="Salamov A."/>
            <person name="Wisecaver J."/>
            <person name="Long T.M."/>
            <person name="Aerts A.L."/>
            <person name="Barry K."/>
            <person name="Choi C."/>
            <person name="Clum A."/>
            <person name="Coughlan A.Y."/>
            <person name="Deshpande S."/>
            <person name="Douglass A.P."/>
            <person name="Hanson S.J."/>
            <person name="Klenk H.-P."/>
            <person name="Labutti K."/>
            <person name="Lapidus A."/>
            <person name="Lindquist E."/>
            <person name="Lipzen A."/>
            <person name="Meier-Kolthoff J.P."/>
            <person name="Ohm R.A."/>
            <person name="Otillar R.P."/>
            <person name="Pangilinan J."/>
            <person name="Peng Y."/>
            <person name="Rokas A."/>
            <person name="Rosa C.A."/>
            <person name="Scheuner C."/>
            <person name="Sibirny A.A."/>
            <person name="Slot J.C."/>
            <person name="Stielow J.B."/>
            <person name="Sun H."/>
            <person name="Kurtzman C.P."/>
            <person name="Blackwell M."/>
            <person name="Grigoriev I.V."/>
            <person name="Jeffries T.W."/>
        </authorList>
    </citation>
    <scope>NUCLEOTIDE SEQUENCE [LARGE SCALE GENOMIC DNA]</scope>
    <source>
        <strain evidence="5">NRRL Y-12698</strain>
    </source>
</reference>
<evidence type="ECO:0000313" key="4">
    <source>
        <dbReference type="EMBL" id="ODQ77784.1"/>
    </source>
</evidence>
<feature type="non-terminal residue" evidence="4">
    <location>
        <position position="235"/>
    </location>
</feature>
<dbReference type="CDD" id="cd00590">
    <property type="entry name" value="RRM_SF"/>
    <property type="match status" value="1"/>
</dbReference>
<dbReference type="SUPFAM" id="SSF54928">
    <property type="entry name" value="RNA-binding domain, RBD"/>
    <property type="match status" value="2"/>
</dbReference>
<sequence>MFSYYVGDLHKAVTEEILLLFFSQFSSVDSVRVCVDTFTSLSKGYGYVNFTNQIEAEAAIKLLNYTCLMGQEIRIMPAIHDKNKREATGCNLFISNLPSSFTSRKLFEYFSHHGDILTCKFDEKKRHGFVSYSDPQVAQRVIGRCNGVEIEGHQVYVGTHVQKAKRISTTRTHFSKERGDEPKVFVKNLPLDVSETTLRRVFGSFGDIRTIHFHPVPKFNACWALVVYSEATSAE</sequence>
<dbReference type="PANTHER" id="PTHR48025:SF1">
    <property type="entry name" value="RRM DOMAIN-CONTAINING PROTEIN"/>
    <property type="match status" value="1"/>
</dbReference>
<proteinExistence type="predicted"/>
<dbReference type="PANTHER" id="PTHR48025">
    <property type="entry name" value="OS02G0815200 PROTEIN"/>
    <property type="match status" value="1"/>
</dbReference>
<dbReference type="EMBL" id="KV454438">
    <property type="protein sequence ID" value="ODQ77784.1"/>
    <property type="molecule type" value="Genomic_DNA"/>
</dbReference>
<gene>
    <name evidence="4" type="ORF">BABINDRAFT_66358</name>
</gene>
<dbReference type="InterPro" id="IPR012677">
    <property type="entry name" value="Nucleotide-bd_a/b_plait_sf"/>
</dbReference>
<dbReference type="SMART" id="SM00360">
    <property type="entry name" value="RRM"/>
    <property type="match status" value="2"/>
</dbReference>
<dbReference type="GeneID" id="30150332"/>
<evidence type="ECO:0000313" key="5">
    <source>
        <dbReference type="Proteomes" id="UP000094336"/>
    </source>
</evidence>
<dbReference type="Proteomes" id="UP000094336">
    <property type="component" value="Unassembled WGS sequence"/>
</dbReference>
<feature type="domain" description="RRM" evidence="3">
    <location>
        <begin position="2"/>
        <end position="80"/>
    </location>
</feature>
<dbReference type="Pfam" id="PF00076">
    <property type="entry name" value="RRM_1"/>
    <property type="match status" value="3"/>
</dbReference>
<dbReference type="RefSeq" id="XP_018983112.1">
    <property type="nucleotide sequence ID" value="XM_019132479.1"/>
</dbReference>
<dbReference type="InterPro" id="IPR000504">
    <property type="entry name" value="RRM_dom"/>
</dbReference>
<evidence type="ECO:0000259" key="3">
    <source>
        <dbReference type="PROSITE" id="PS50102"/>
    </source>
</evidence>
<dbReference type="OrthoDB" id="1749473at2759"/>
<dbReference type="PROSITE" id="PS50102">
    <property type="entry name" value="RRM"/>
    <property type="match status" value="3"/>
</dbReference>
<keyword evidence="5" id="KW-1185">Reference proteome</keyword>
<dbReference type="GO" id="GO:0003729">
    <property type="term" value="F:mRNA binding"/>
    <property type="evidence" value="ECO:0007669"/>
    <property type="project" value="TreeGrafter"/>
</dbReference>
<dbReference type="InterPro" id="IPR035979">
    <property type="entry name" value="RBD_domain_sf"/>
</dbReference>
<feature type="domain" description="RRM" evidence="3">
    <location>
        <begin position="182"/>
        <end position="235"/>
    </location>
</feature>
<evidence type="ECO:0000256" key="2">
    <source>
        <dbReference type="PROSITE-ProRule" id="PRU00176"/>
    </source>
</evidence>
<dbReference type="GO" id="GO:0005634">
    <property type="term" value="C:nucleus"/>
    <property type="evidence" value="ECO:0007669"/>
    <property type="project" value="TreeGrafter"/>
</dbReference>
<feature type="domain" description="RRM" evidence="3">
    <location>
        <begin position="90"/>
        <end position="162"/>
    </location>
</feature>
<protein>
    <recommendedName>
        <fullName evidence="3">RRM domain-containing protein</fullName>
    </recommendedName>
</protein>
<dbReference type="AlphaFoldDB" id="A0A1E3QJY3"/>
<evidence type="ECO:0000256" key="1">
    <source>
        <dbReference type="ARBA" id="ARBA00022884"/>
    </source>
</evidence>